<evidence type="ECO:0008006" key="3">
    <source>
        <dbReference type="Google" id="ProtNLM"/>
    </source>
</evidence>
<gene>
    <name evidence="1" type="ORF">FRZ44_03490</name>
</gene>
<dbReference type="Pfam" id="PF13489">
    <property type="entry name" value="Methyltransf_23"/>
    <property type="match status" value="1"/>
</dbReference>
<evidence type="ECO:0000313" key="1">
    <source>
        <dbReference type="EMBL" id="QEX15069.1"/>
    </source>
</evidence>
<dbReference type="AlphaFoldDB" id="A0A5J6MCH7"/>
<proteinExistence type="predicted"/>
<dbReference type="Gene3D" id="3.40.50.150">
    <property type="entry name" value="Vaccinia Virus protein VP39"/>
    <property type="match status" value="1"/>
</dbReference>
<dbReference type="Proteomes" id="UP000326202">
    <property type="component" value="Chromosome"/>
</dbReference>
<dbReference type="PANTHER" id="PTHR43861">
    <property type="entry name" value="TRANS-ACONITATE 2-METHYLTRANSFERASE-RELATED"/>
    <property type="match status" value="1"/>
</dbReference>
<dbReference type="OrthoDB" id="9815644at2"/>
<keyword evidence="2" id="KW-1185">Reference proteome</keyword>
<sequence length="387" mass="41396">MTDPTDTGFPCQVCGSKGLERQSAFTALPRVTSDCKPWPAGGSLAVCSDCGAIQKIPDAQWQNEIRRIYGAYEIYHLSDGAEQVIFAGAGGEASPRSHMLVDFVAKTIALPPTGKLIDIGCGNGAALAGFSKILPQWELYGNELSDRVLPALEKIPNFVALYTVDDVKAIPGRYDLVSMIHSLEHMPAPLSTVTAATRLLEDRGSVFIEVPDIETSPFDLVVADHLSHFSLDTLRYLASRAGLTAVTATTSVLGKEITFIGRSGQTSLPRPAAAAGFRAARATVTWLQSVIDRARTLSKEGPLGIFGTSISGMWLYGALEGRIDFFVDEDRSRIGRDYEGKPILAPQDAPAGSTVYVPLTPAVSTKVVARLAGHGARFVPPPEWPGN</sequence>
<protein>
    <recommendedName>
        <fullName evidence="3">Methyltransferase</fullName>
    </recommendedName>
</protein>
<name>A0A5J6MCH7_9PROT</name>
<accession>A0A5J6MCH7</accession>
<dbReference type="InterPro" id="IPR029063">
    <property type="entry name" value="SAM-dependent_MTases_sf"/>
</dbReference>
<reference evidence="1 2" key="1">
    <citation type="submission" date="2019-08" db="EMBL/GenBank/DDBJ databases">
        <title>Hyperibacter terrae gen. nov., sp. nov. and Hyperibacter viscosus sp. nov., two new members in the family Rhodospirillaceae isolated from the rhizosphere of Hypericum perforatum.</title>
        <authorList>
            <person name="Noviana Z."/>
        </authorList>
    </citation>
    <scope>NUCLEOTIDE SEQUENCE [LARGE SCALE GENOMIC DNA]</scope>
    <source>
        <strain evidence="1 2">R5913</strain>
    </source>
</reference>
<evidence type="ECO:0000313" key="2">
    <source>
        <dbReference type="Proteomes" id="UP000326202"/>
    </source>
</evidence>
<dbReference type="KEGG" id="htq:FRZ44_03490"/>
<dbReference type="RefSeq" id="WP_151175560.1">
    <property type="nucleotide sequence ID" value="NZ_CP042906.1"/>
</dbReference>
<organism evidence="1 2">
    <name type="scientific">Hypericibacter terrae</name>
    <dbReference type="NCBI Taxonomy" id="2602015"/>
    <lineage>
        <taxon>Bacteria</taxon>
        <taxon>Pseudomonadati</taxon>
        <taxon>Pseudomonadota</taxon>
        <taxon>Alphaproteobacteria</taxon>
        <taxon>Rhodospirillales</taxon>
        <taxon>Dongiaceae</taxon>
        <taxon>Hypericibacter</taxon>
    </lineage>
</organism>
<dbReference type="SUPFAM" id="SSF53335">
    <property type="entry name" value="S-adenosyl-L-methionine-dependent methyltransferases"/>
    <property type="match status" value="1"/>
</dbReference>
<dbReference type="EMBL" id="CP042906">
    <property type="protein sequence ID" value="QEX15069.1"/>
    <property type="molecule type" value="Genomic_DNA"/>
</dbReference>
<dbReference type="CDD" id="cd02440">
    <property type="entry name" value="AdoMet_MTases"/>
    <property type="match status" value="1"/>
</dbReference>